<feature type="transmembrane region" description="Helical" evidence="1">
    <location>
        <begin position="93"/>
        <end position="113"/>
    </location>
</feature>
<evidence type="ECO:0000313" key="3">
    <source>
        <dbReference type="Proteomes" id="UP000030451"/>
    </source>
</evidence>
<protein>
    <submittedName>
        <fullName evidence="2">Membrane-bound metal-dependent hydrolase</fullName>
    </submittedName>
</protein>
<organism evidence="2 3">
    <name type="scientific">Photobacterium sp. (strain ATCC 43367)</name>
    <dbReference type="NCBI Taxonomy" id="379097"/>
    <lineage>
        <taxon>Bacteria</taxon>
        <taxon>Pseudomonadati</taxon>
        <taxon>Pseudomonadota</taxon>
        <taxon>Gammaproteobacteria</taxon>
        <taxon>Vibrionales</taxon>
        <taxon>Vibrionaceae</taxon>
        <taxon>Vibrio</taxon>
        <taxon>Vibrio oreintalis group</taxon>
    </lineage>
</organism>
<dbReference type="AlphaFoldDB" id="A0A0A5HWB7"/>
<dbReference type="InterPro" id="IPR053170">
    <property type="entry name" value="Transcription_regulator"/>
</dbReference>
<dbReference type="PANTHER" id="PTHR40031:SF1">
    <property type="entry name" value="MEMBRANE-BOUND METAL-DEPENDENT HYDROLASE"/>
    <property type="match status" value="1"/>
</dbReference>
<keyword evidence="1" id="KW-0472">Membrane</keyword>
<feature type="transmembrane region" description="Helical" evidence="1">
    <location>
        <begin position="155"/>
        <end position="173"/>
    </location>
</feature>
<comment type="caution">
    <text evidence="2">The sequence shown here is derived from an EMBL/GenBank/DDBJ whole genome shotgun (WGS) entry which is preliminary data.</text>
</comment>
<evidence type="ECO:0000256" key="1">
    <source>
        <dbReference type="SAM" id="Phobius"/>
    </source>
</evidence>
<name>A0A0A5HWB7_PHOS4</name>
<dbReference type="InterPro" id="IPR007404">
    <property type="entry name" value="YdjM-like"/>
</dbReference>
<dbReference type="STRING" id="379097.SE23_15250"/>
<evidence type="ECO:0000313" key="2">
    <source>
        <dbReference type="EMBL" id="KGY07794.1"/>
    </source>
</evidence>
<keyword evidence="2" id="KW-0378">Hydrolase</keyword>
<proteinExistence type="predicted"/>
<sequence>MDPLTQGLVGAAFPQSVGKKQHVIVAGALGMLSGMAPDLDVLIRSSQDPLLYLQYHRQFTHSLLFIPIGSMLCAVVLYPLFAKRFGLSFGQSWLYCALGFSTHALLDACTSYGTQLFWPLSQQRVAWSNVSVVDPMFTLPVLILVALAVWRRSPVFARAAFVWALVYLSLGGIQKQRVEQVAWQLATERQHSPIRLAAKPSFANLLLWKVVYETDDEFYVDAIRVGVSTKVYQGESVQKLDIARDFSWLDVSSQQAIDIGRFAHFSNGYLAVDPNNSMRIMDVRYSIVPNQINPLWSIQLSPNVNKEEHVQYVVERESTDDSRRLFYKMILNN</sequence>
<dbReference type="Pfam" id="PF04307">
    <property type="entry name" value="YdjM"/>
    <property type="match status" value="1"/>
</dbReference>
<dbReference type="GO" id="GO:0016787">
    <property type="term" value="F:hydrolase activity"/>
    <property type="evidence" value="ECO:0007669"/>
    <property type="project" value="UniProtKB-KW"/>
</dbReference>
<dbReference type="RefSeq" id="WP_038191939.1">
    <property type="nucleotide sequence ID" value="NZ_JRWP01000038.1"/>
</dbReference>
<reference evidence="2 3" key="1">
    <citation type="submission" date="2014-10" db="EMBL/GenBank/DDBJ databases">
        <title>Genome sequencing of Vibrio sinaloensis T08.</title>
        <authorList>
            <person name="Chan K.-G."/>
            <person name="Mohamad N.I."/>
        </authorList>
    </citation>
    <scope>NUCLEOTIDE SEQUENCE [LARGE SCALE GENOMIC DNA]</scope>
    <source>
        <strain evidence="2 3">T08</strain>
    </source>
</reference>
<dbReference type="OrthoDB" id="9781927at2"/>
<gene>
    <name evidence="2" type="ORF">NM06_15550</name>
</gene>
<dbReference type="PANTHER" id="PTHR40031">
    <property type="entry name" value="HYPOTHETICAL MEMBRANE SPANNING PROTEIN"/>
    <property type="match status" value="1"/>
</dbReference>
<feature type="transmembrane region" description="Helical" evidence="1">
    <location>
        <begin position="125"/>
        <end position="148"/>
    </location>
</feature>
<keyword evidence="1" id="KW-1133">Transmembrane helix</keyword>
<accession>A0A0A5HWB7</accession>
<dbReference type="EMBL" id="JRWP01000038">
    <property type="protein sequence ID" value="KGY07794.1"/>
    <property type="molecule type" value="Genomic_DNA"/>
</dbReference>
<feature type="transmembrane region" description="Helical" evidence="1">
    <location>
        <begin position="63"/>
        <end position="81"/>
    </location>
</feature>
<keyword evidence="1" id="KW-0812">Transmembrane</keyword>
<dbReference type="Proteomes" id="UP000030451">
    <property type="component" value="Unassembled WGS sequence"/>
</dbReference>